<proteinExistence type="predicted"/>
<evidence type="ECO:0000256" key="1">
    <source>
        <dbReference type="SAM" id="MobiDB-lite"/>
    </source>
</evidence>
<comment type="caution">
    <text evidence="2">The sequence shown here is derived from an EMBL/GenBank/DDBJ whole genome shotgun (WGS) entry which is preliminary data.</text>
</comment>
<evidence type="ECO:0000313" key="3">
    <source>
        <dbReference type="Proteomes" id="UP001501251"/>
    </source>
</evidence>
<feature type="region of interest" description="Disordered" evidence="1">
    <location>
        <begin position="1"/>
        <end position="24"/>
    </location>
</feature>
<dbReference type="Proteomes" id="UP001501251">
    <property type="component" value="Unassembled WGS sequence"/>
</dbReference>
<reference evidence="3" key="1">
    <citation type="journal article" date="2019" name="Int. J. Syst. Evol. Microbiol.">
        <title>The Global Catalogue of Microorganisms (GCM) 10K type strain sequencing project: providing services to taxonomists for standard genome sequencing and annotation.</title>
        <authorList>
            <consortium name="The Broad Institute Genomics Platform"/>
            <consortium name="The Broad Institute Genome Sequencing Center for Infectious Disease"/>
            <person name="Wu L."/>
            <person name="Ma J."/>
        </authorList>
    </citation>
    <scope>NUCLEOTIDE SEQUENCE [LARGE SCALE GENOMIC DNA]</scope>
    <source>
        <strain evidence="3">JCM 17388</strain>
    </source>
</reference>
<name>A0ABP8ASX8_9ACTN</name>
<protein>
    <submittedName>
        <fullName evidence="2">Uncharacterized protein</fullName>
    </submittedName>
</protein>
<gene>
    <name evidence="2" type="ORF">GCM10022252_25760</name>
</gene>
<accession>A0ABP8ASX8</accession>
<sequence length="66" mass="7058">MDRRSGGCAGRAVPARLMDRPMGNGPHGRDGRCFGCRTGMLLYGSPVLLPAPDRYVRHVRGAGSMS</sequence>
<keyword evidence="3" id="KW-1185">Reference proteome</keyword>
<organism evidence="2 3">
    <name type="scientific">Streptosporangium oxazolinicum</name>
    <dbReference type="NCBI Taxonomy" id="909287"/>
    <lineage>
        <taxon>Bacteria</taxon>
        <taxon>Bacillati</taxon>
        <taxon>Actinomycetota</taxon>
        <taxon>Actinomycetes</taxon>
        <taxon>Streptosporangiales</taxon>
        <taxon>Streptosporangiaceae</taxon>
        <taxon>Streptosporangium</taxon>
    </lineage>
</organism>
<dbReference type="EMBL" id="BAABAQ010000003">
    <property type="protein sequence ID" value="GAA4189218.1"/>
    <property type="molecule type" value="Genomic_DNA"/>
</dbReference>
<evidence type="ECO:0000313" key="2">
    <source>
        <dbReference type="EMBL" id="GAA4189218.1"/>
    </source>
</evidence>